<evidence type="ECO:0008006" key="4">
    <source>
        <dbReference type="Google" id="ProtNLM"/>
    </source>
</evidence>
<evidence type="ECO:0000313" key="2">
    <source>
        <dbReference type="EMBL" id="CDW89073.1"/>
    </source>
</evidence>
<feature type="region of interest" description="Disordered" evidence="1">
    <location>
        <begin position="45"/>
        <end position="75"/>
    </location>
</feature>
<dbReference type="InterPro" id="IPR036910">
    <property type="entry name" value="HMG_box_dom_sf"/>
</dbReference>
<dbReference type="EMBL" id="CCKQ01017205">
    <property type="protein sequence ID" value="CDW89073.1"/>
    <property type="molecule type" value="Genomic_DNA"/>
</dbReference>
<dbReference type="SUPFAM" id="SSF47095">
    <property type="entry name" value="HMG-box"/>
    <property type="match status" value="1"/>
</dbReference>
<dbReference type="AlphaFoldDB" id="A0A078B6A0"/>
<dbReference type="InParanoid" id="A0A078B6A0"/>
<dbReference type="CDD" id="cd00084">
    <property type="entry name" value="HMG-box_SF"/>
    <property type="match status" value="1"/>
</dbReference>
<dbReference type="Proteomes" id="UP000039865">
    <property type="component" value="Unassembled WGS sequence"/>
</dbReference>
<gene>
    <name evidence="2" type="primary">Contig5932.g6356</name>
    <name evidence="2" type="ORF">STYLEM_18202</name>
</gene>
<feature type="compositionally biased region" description="Basic and acidic residues" evidence="1">
    <location>
        <begin position="65"/>
        <end position="75"/>
    </location>
</feature>
<accession>A0A078B6A0</accession>
<name>A0A078B6A0_STYLE</name>
<evidence type="ECO:0000313" key="3">
    <source>
        <dbReference type="Proteomes" id="UP000039865"/>
    </source>
</evidence>
<sequence>MKVEVAMTMIANQKEARGLNQQGGKEERIVPNELQELLKISQTERKENFQDNMRQLGQKWQSMTEEEKQKYKDQI</sequence>
<organism evidence="2 3">
    <name type="scientific">Stylonychia lemnae</name>
    <name type="common">Ciliate</name>
    <dbReference type="NCBI Taxonomy" id="5949"/>
    <lineage>
        <taxon>Eukaryota</taxon>
        <taxon>Sar</taxon>
        <taxon>Alveolata</taxon>
        <taxon>Ciliophora</taxon>
        <taxon>Intramacronucleata</taxon>
        <taxon>Spirotrichea</taxon>
        <taxon>Stichotrichia</taxon>
        <taxon>Sporadotrichida</taxon>
        <taxon>Oxytrichidae</taxon>
        <taxon>Stylonychinae</taxon>
        <taxon>Stylonychia</taxon>
    </lineage>
</organism>
<reference evidence="2 3" key="1">
    <citation type="submission" date="2014-06" db="EMBL/GenBank/DDBJ databases">
        <authorList>
            <person name="Swart Estienne"/>
        </authorList>
    </citation>
    <scope>NUCLEOTIDE SEQUENCE [LARGE SCALE GENOMIC DNA]</scope>
    <source>
        <strain evidence="2 3">130c</strain>
    </source>
</reference>
<protein>
    <recommendedName>
        <fullName evidence="4">HMG box domain-containing protein</fullName>
    </recommendedName>
</protein>
<feature type="compositionally biased region" description="Polar residues" evidence="1">
    <location>
        <begin position="50"/>
        <end position="63"/>
    </location>
</feature>
<proteinExistence type="predicted"/>
<keyword evidence="3" id="KW-1185">Reference proteome</keyword>
<dbReference type="Gene3D" id="1.10.30.10">
    <property type="entry name" value="High mobility group box domain"/>
    <property type="match status" value="1"/>
</dbReference>
<evidence type="ECO:0000256" key="1">
    <source>
        <dbReference type="SAM" id="MobiDB-lite"/>
    </source>
</evidence>